<sequence length="76" mass="8611">MIPLLVPFPIKSSRTGYTQPTAAINESLSYSAQGRDLLQTPFLLTLYWRAAFAPLSNRFKPRGNVRARQTYLFYGA</sequence>
<dbReference type="Gramene" id="OMP03533">
    <property type="protein sequence ID" value="OMP03533"/>
    <property type="gene ID" value="CCACVL1_02382"/>
</dbReference>
<dbReference type="Proteomes" id="UP000188268">
    <property type="component" value="Unassembled WGS sequence"/>
</dbReference>
<organism evidence="1 2">
    <name type="scientific">Corchorus capsularis</name>
    <name type="common">Jute</name>
    <dbReference type="NCBI Taxonomy" id="210143"/>
    <lineage>
        <taxon>Eukaryota</taxon>
        <taxon>Viridiplantae</taxon>
        <taxon>Streptophyta</taxon>
        <taxon>Embryophyta</taxon>
        <taxon>Tracheophyta</taxon>
        <taxon>Spermatophyta</taxon>
        <taxon>Magnoliopsida</taxon>
        <taxon>eudicotyledons</taxon>
        <taxon>Gunneridae</taxon>
        <taxon>Pentapetalae</taxon>
        <taxon>rosids</taxon>
        <taxon>malvids</taxon>
        <taxon>Malvales</taxon>
        <taxon>Malvaceae</taxon>
        <taxon>Grewioideae</taxon>
        <taxon>Apeibeae</taxon>
        <taxon>Corchorus</taxon>
    </lineage>
</organism>
<gene>
    <name evidence="1" type="ORF">CCACVL1_02382</name>
</gene>
<keyword evidence="2" id="KW-1185">Reference proteome</keyword>
<reference evidence="1 2" key="1">
    <citation type="submission" date="2013-09" db="EMBL/GenBank/DDBJ databases">
        <title>Corchorus capsularis genome sequencing.</title>
        <authorList>
            <person name="Alam M."/>
            <person name="Haque M.S."/>
            <person name="Islam M.S."/>
            <person name="Emdad E.M."/>
            <person name="Islam M.M."/>
            <person name="Ahmed B."/>
            <person name="Halim A."/>
            <person name="Hossen Q.M.M."/>
            <person name="Hossain M.Z."/>
            <person name="Ahmed R."/>
            <person name="Khan M.M."/>
            <person name="Islam R."/>
            <person name="Rashid M.M."/>
            <person name="Khan S.A."/>
            <person name="Rahman M.S."/>
            <person name="Alam M."/>
        </authorList>
    </citation>
    <scope>NUCLEOTIDE SEQUENCE [LARGE SCALE GENOMIC DNA]</scope>
    <source>
        <strain evidence="2">cv. CVL-1</strain>
        <tissue evidence="1">Whole seedling</tissue>
    </source>
</reference>
<protein>
    <submittedName>
        <fullName evidence="1">Uncharacterized protein</fullName>
    </submittedName>
</protein>
<comment type="caution">
    <text evidence="1">The sequence shown here is derived from an EMBL/GenBank/DDBJ whole genome shotgun (WGS) entry which is preliminary data.</text>
</comment>
<proteinExistence type="predicted"/>
<evidence type="ECO:0000313" key="1">
    <source>
        <dbReference type="EMBL" id="OMP03533.1"/>
    </source>
</evidence>
<evidence type="ECO:0000313" key="2">
    <source>
        <dbReference type="Proteomes" id="UP000188268"/>
    </source>
</evidence>
<dbReference type="AlphaFoldDB" id="A0A1R3K8Y4"/>
<dbReference type="EMBL" id="AWWV01006032">
    <property type="protein sequence ID" value="OMP03533.1"/>
    <property type="molecule type" value="Genomic_DNA"/>
</dbReference>
<name>A0A1R3K8Y4_COCAP</name>
<accession>A0A1R3K8Y4</accession>